<dbReference type="GO" id="GO:0043565">
    <property type="term" value="F:sequence-specific DNA binding"/>
    <property type="evidence" value="ECO:0007669"/>
    <property type="project" value="InterPro"/>
</dbReference>
<evidence type="ECO:0000313" key="8">
    <source>
        <dbReference type="Proteomes" id="UP000078542"/>
    </source>
</evidence>
<dbReference type="PANTHER" id="PTHR46600">
    <property type="entry name" value="THAP DOMAIN-CONTAINING"/>
    <property type="match status" value="1"/>
</dbReference>
<proteinExistence type="predicted"/>
<dbReference type="SMART" id="SM00692">
    <property type="entry name" value="DM3"/>
    <property type="match status" value="1"/>
</dbReference>
<evidence type="ECO:0000256" key="4">
    <source>
        <dbReference type="ARBA" id="ARBA00023125"/>
    </source>
</evidence>
<dbReference type="InterPro" id="IPR006612">
    <property type="entry name" value="THAP_Znf"/>
</dbReference>
<evidence type="ECO:0000259" key="6">
    <source>
        <dbReference type="PROSITE" id="PS50950"/>
    </source>
</evidence>
<evidence type="ECO:0000256" key="5">
    <source>
        <dbReference type="PROSITE-ProRule" id="PRU00309"/>
    </source>
</evidence>
<reference evidence="7 8" key="1">
    <citation type="submission" date="2016-03" db="EMBL/GenBank/DDBJ databases">
        <title>Cyphomyrmex costatus WGS genome.</title>
        <authorList>
            <person name="Nygaard S."/>
            <person name="Hu H."/>
            <person name="Boomsma J."/>
            <person name="Zhang G."/>
        </authorList>
    </citation>
    <scope>NUCLEOTIDE SEQUENCE [LARGE SCALE GENOMIC DNA]</scope>
    <source>
        <strain evidence="7">MS0001</strain>
        <tissue evidence="7">Whole body</tissue>
    </source>
</reference>
<keyword evidence="1" id="KW-0479">Metal-binding</keyword>
<gene>
    <name evidence="7" type="ORF">ALC62_10737</name>
</gene>
<evidence type="ECO:0000256" key="1">
    <source>
        <dbReference type="ARBA" id="ARBA00022723"/>
    </source>
</evidence>
<dbReference type="EMBL" id="KQ977936">
    <property type="protein sequence ID" value="KYM98539.1"/>
    <property type="molecule type" value="Genomic_DNA"/>
</dbReference>
<protein>
    <recommendedName>
        <fullName evidence="6">THAP-type domain-containing protein</fullName>
    </recommendedName>
</protein>
<dbReference type="KEGG" id="ccoa:108777462"/>
<feature type="domain" description="THAP-type" evidence="6">
    <location>
        <begin position="1"/>
        <end position="93"/>
    </location>
</feature>
<dbReference type="Proteomes" id="UP000078542">
    <property type="component" value="Unassembled WGS sequence"/>
</dbReference>
<sequence length="170" mass="18851">MPVCAVRHCKNRSTGLKENNSKLYFFPHDPDLQNKWLEACGRQLEELKISTAAVCEIHFAPECIEKRATIPKTKCGQSRIMLRLKKGSLPTLNLDLQPQPKKMCLSSSRNTVHHAKSWCGAIPTYTQLVAYAKSKTACAGNEAGVGSAMEENSAVVNVQEPLREKVVEAR</sequence>
<accession>A0A151IDK2</accession>
<keyword evidence="8" id="KW-1185">Reference proteome</keyword>
<evidence type="ECO:0000256" key="3">
    <source>
        <dbReference type="ARBA" id="ARBA00022833"/>
    </source>
</evidence>
<name>A0A151IDK2_9HYME</name>
<dbReference type="AlphaFoldDB" id="A0A151IDK2"/>
<dbReference type="GO" id="GO:0008270">
    <property type="term" value="F:zinc ion binding"/>
    <property type="evidence" value="ECO:0007669"/>
    <property type="project" value="UniProtKB-KW"/>
</dbReference>
<dbReference type="PANTHER" id="PTHR46600:SF11">
    <property type="entry name" value="THAP DOMAIN-CONTAINING PROTEIN 10"/>
    <property type="match status" value="1"/>
</dbReference>
<dbReference type="SUPFAM" id="SSF57716">
    <property type="entry name" value="Glucocorticoid receptor-like (DNA-binding domain)"/>
    <property type="match status" value="1"/>
</dbReference>
<keyword evidence="4 5" id="KW-0238">DNA-binding</keyword>
<dbReference type="OrthoDB" id="7574697at2759"/>
<dbReference type="InterPro" id="IPR026516">
    <property type="entry name" value="THAP1/10"/>
</dbReference>
<keyword evidence="3" id="KW-0862">Zinc</keyword>
<evidence type="ECO:0000313" key="7">
    <source>
        <dbReference type="EMBL" id="KYM98539.1"/>
    </source>
</evidence>
<dbReference type="PROSITE" id="PS50950">
    <property type="entry name" value="ZF_THAP"/>
    <property type="match status" value="1"/>
</dbReference>
<evidence type="ECO:0000256" key="2">
    <source>
        <dbReference type="ARBA" id="ARBA00022771"/>
    </source>
</evidence>
<organism evidence="7 8">
    <name type="scientific">Cyphomyrmex costatus</name>
    <dbReference type="NCBI Taxonomy" id="456900"/>
    <lineage>
        <taxon>Eukaryota</taxon>
        <taxon>Metazoa</taxon>
        <taxon>Ecdysozoa</taxon>
        <taxon>Arthropoda</taxon>
        <taxon>Hexapoda</taxon>
        <taxon>Insecta</taxon>
        <taxon>Pterygota</taxon>
        <taxon>Neoptera</taxon>
        <taxon>Endopterygota</taxon>
        <taxon>Hymenoptera</taxon>
        <taxon>Apocrita</taxon>
        <taxon>Aculeata</taxon>
        <taxon>Formicoidea</taxon>
        <taxon>Formicidae</taxon>
        <taxon>Myrmicinae</taxon>
        <taxon>Cyphomyrmex</taxon>
    </lineage>
</organism>
<dbReference type="SMART" id="SM00980">
    <property type="entry name" value="THAP"/>
    <property type="match status" value="1"/>
</dbReference>
<keyword evidence="2 5" id="KW-0863">Zinc-finger</keyword>
<dbReference type="Pfam" id="PF05485">
    <property type="entry name" value="THAP"/>
    <property type="match status" value="1"/>
</dbReference>